<dbReference type="eggNOG" id="COG0438">
    <property type="taxonomic scope" value="Bacteria"/>
</dbReference>
<dbReference type="KEGG" id="phe:Phep_3901"/>
<protein>
    <recommendedName>
        <fullName evidence="3">Glycosyltransferase</fullName>
    </recommendedName>
</protein>
<organism evidence="1 2">
    <name type="scientific">Pedobacter heparinus (strain ATCC 13125 / DSM 2366 / CIP 104194 / JCM 7457 / NBRC 12017 / NCIMB 9290 / NRRL B-14731 / HIM 762-3)</name>
    <dbReference type="NCBI Taxonomy" id="485917"/>
    <lineage>
        <taxon>Bacteria</taxon>
        <taxon>Pseudomonadati</taxon>
        <taxon>Bacteroidota</taxon>
        <taxon>Sphingobacteriia</taxon>
        <taxon>Sphingobacteriales</taxon>
        <taxon>Sphingobacteriaceae</taxon>
        <taxon>Pedobacter</taxon>
    </lineage>
</organism>
<dbReference type="SUPFAM" id="SSF53756">
    <property type="entry name" value="UDP-Glycosyltransferase/glycogen phosphorylase"/>
    <property type="match status" value="1"/>
</dbReference>
<dbReference type="RefSeq" id="WP_015809701.1">
    <property type="nucleotide sequence ID" value="NC_013061.1"/>
</dbReference>
<dbReference type="EMBL" id="CP001681">
    <property type="protein sequence ID" value="ACU06092.1"/>
    <property type="molecule type" value="Genomic_DNA"/>
</dbReference>
<proteinExistence type="predicted"/>
<dbReference type="OrthoDB" id="7374792at2"/>
<sequence>MKSQLCIYYREEPEKDRFVKGDRFIRPIIRRLVRGRRTSGIKKVFLNLCKGLDLLKIDYVVNRPFKRLSPADKVVVLGKGRYALEGYTNPNLIIAGISLVTHPSEWPDLCISYPIARYLQHSEWANNVYKPYYGTERCETWPAGIDTAQWKPGKGQKEIDFLIYNKIYWDIETTNKMLRNPIIDYLNKKGYSYTEIKYGNYKERDYRKLLNKCRAMIFLAGHESQGFACCEAMSMNVPVFAWDMGLCMDPARFKWGHPVIPASSVPFFNERCGAKFKDLSSFYHDFEAFRLNVISGHYSPRDYILENLSLKKSAEQMLNIINTVYQ</sequence>
<gene>
    <name evidence="1" type="ordered locus">Phep_3901</name>
</gene>
<evidence type="ECO:0000313" key="1">
    <source>
        <dbReference type="EMBL" id="ACU06092.1"/>
    </source>
</evidence>
<evidence type="ECO:0000313" key="2">
    <source>
        <dbReference type="Proteomes" id="UP000000852"/>
    </source>
</evidence>
<dbReference type="STRING" id="485917.Phep_3901"/>
<accession>C6XVL7</accession>
<dbReference type="HOGENOM" id="CLU_836332_0_0_10"/>
<dbReference type="Proteomes" id="UP000000852">
    <property type="component" value="Chromosome"/>
</dbReference>
<evidence type="ECO:0008006" key="3">
    <source>
        <dbReference type="Google" id="ProtNLM"/>
    </source>
</evidence>
<dbReference type="AlphaFoldDB" id="C6XVL7"/>
<dbReference type="Gene3D" id="3.40.50.2000">
    <property type="entry name" value="Glycogen Phosphorylase B"/>
    <property type="match status" value="1"/>
</dbReference>
<reference evidence="1 2" key="1">
    <citation type="journal article" date="2009" name="Stand. Genomic Sci.">
        <title>Complete genome sequence of Pedobacter heparinus type strain (HIM 762-3).</title>
        <authorList>
            <person name="Han C."/>
            <person name="Spring S."/>
            <person name="Lapidus A."/>
            <person name="Del Rio T.G."/>
            <person name="Tice H."/>
            <person name="Copeland A."/>
            <person name="Cheng J.F."/>
            <person name="Lucas S."/>
            <person name="Chen F."/>
            <person name="Nolan M."/>
            <person name="Bruce D."/>
            <person name="Goodwin L."/>
            <person name="Pitluck S."/>
            <person name="Ivanova N."/>
            <person name="Mavromatis K."/>
            <person name="Mikhailova N."/>
            <person name="Pati A."/>
            <person name="Chen A."/>
            <person name="Palaniappan K."/>
            <person name="Land M."/>
            <person name="Hauser L."/>
            <person name="Chang Y.J."/>
            <person name="Jeffries C.C."/>
            <person name="Saunders E."/>
            <person name="Chertkov O."/>
            <person name="Brettin T."/>
            <person name="Goker M."/>
            <person name="Rohde M."/>
            <person name="Bristow J."/>
            <person name="Eisen J.A."/>
            <person name="Markowitz V."/>
            <person name="Hugenholtz P."/>
            <person name="Kyrpides N.C."/>
            <person name="Klenk H.P."/>
            <person name="Detter J.C."/>
        </authorList>
    </citation>
    <scope>NUCLEOTIDE SEQUENCE [LARGE SCALE GENOMIC DNA]</scope>
    <source>
        <strain evidence="2">ATCC 13125 / DSM 2366 / CIP 104194 / JCM 7457 / NBRC 12017 / NCIMB 9290 / NRRL B-14731 / HIM 762-3</strain>
    </source>
</reference>
<name>C6XVL7_PEDHD</name>
<keyword evidence="2" id="KW-1185">Reference proteome</keyword>